<gene>
    <name evidence="1" type="ORF">A2392_00815</name>
</gene>
<organism evidence="1 2">
    <name type="scientific">Candidatus Kaiserbacteria bacterium RIFOXYB1_FULL_46_14</name>
    <dbReference type="NCBI Taxonomy" id="1798531"/>
    <lineage>
        <taxon>Bacteria</taxon>
        <taxon>Candidatus Kaiseribacteriota</taxon>
    </lineage>
</organism>
<evidence type="ECO:0000313" key="1">
    <source>
        <dbReference type="EMBL" id="OGG85994.1"/>
    </source>
</evidence>
<dbReference type="Proteomes" id="UP000177395">
    <property type="component" value="Unassembled WGS sequence"/>
</dbReference>
<comment type="caution">
    <text evidence="1">The sequence shown here is derived from an EMBL/GenBank/DDBJ whole genome shotgun (WGS) entry which is preliminary data.</text>
</comment>
<sequence>MRKVYELPRTQYAFLMEVKERLGWITHSAVSNALCNDSHRIDRSLLRISGEEKAIQEIAKKHSVLISFY</sequence>
<dbReference type="STRING" id="1798531.A2392_00815"/>
<name>A0A1F6FJF7_9BACT</name>
<reference evidence="1 2" key="1">
    <citation type="journal article" date="2016" name="Nat. Commun.">
        <title>Thousands of microbial genomes shed light on interconnected biogeochemical processes in an aquifer system.</title>
        <authorList>
            <person name="Anantharaman K."/>
            <person name="Brown C.T."/>
            <person name="Hug L.A."/>
            <person name="Sharon I."/>
            <person name="Castelle C.J."/>
            <person name="Probst A.J."/>
            <person name="Thomas B.C."/>
            <person name="Singh A."/>
            <person name="Wilkins M.J."/>
            <person name="Karaoz U."/>
            <person name="Brodie E.L."/>
            <person name="Williams K.H."/>
            <person name="Hubbard S.S."/>
            <person name="Banfield J.F."/>
        </authorList>
    </citation>
    <scope>NUCLEOTIDE SEQUENCE [LARGE SCALE GENOMIC DNA]</scope>
</reference>
<dbReference type="EMBL" id="MFMS01000002">
    <property type="protein sequence ID" value="OGG85994.1"/>
    <property type="molecule type" value="Genomic_DNA"/>
</dbReference>
<proteinExistence type="predicted"/>
<dbReference type="AlphaFoldDB" id="A0A1F6FJF7"/>
<accession>A0A1F6FJF7</accession>
<evidence type="ECO:0000313" key="2">
    <source>
        <dbReference type="Proteomes" id="UP000177395"/>
    </source>
</evidence>
<protein>
    <submittedName>
        <fullName evidence="1">Uncharacterized protein</fullName>
    </submittedName>
</protein>